<dbReference type="PROSITE" id="PS50893">
    <property type="entry name" value="ABC_TRANSPORTER_2"/>
    <property type="match status" value="1"/>
</dbReference>
<dbReference type="InterPro" id="IPR003439">
    <property type="entry name" value="ABC_transporter-like_ATP-bd"/>
</dbReference>
<keyword evidence="6" id="KW-0472">Membrane</keyword>
<evidence type="ECO:0000256" key="2">
    <source>
        <dbReference type="ARBA" id="ARBA00022741"/>
    </source>
</evidence>
<dbReference type="GO" id="GO:0005524">
    <property type="term" value="F:ATP binding"/>
    <property type="evidence" value="ECO:0007669"/>
    <property type="project" value="UniProtKB-KW"/>
</dbReference>
<proteinExistence type="predicted"/>
<feature type="domain" description="ABC transporter" evidence="7">
    <location>
        <begin position="3"/>
        <end position="199"/>
    </location>
</feature>
<evidence type="ECO:0000256" key="5">
    <source>
        <dbReference type="ARBA" id="ARBA00022967"/>
    </source>
</evidence>
<dbReference type="GO" id="GO:0017004">
    <property type="term" value="P:cytochrome complex assembly"/>
    <property type="evidence" value="ECO:0007669"/>
    <property type="project" value="UniProtKB-KW"/>
</dbReference>
<name>A0A1W9HZH4_9HYPH</name>
<keyword evidence="4" id="KW-0067">ATP-binding</keyword>
<dbReference type="InterPro" id="IPR005895">
    <property type="entry name" value="ABC_transptr_haem_export_CcmA"/>
</dbReference>
<dbReference type="AlphaFoldDB" id="A0A1W9HZH4"/>
<evidence type="ECO:0000256" key="6">
    <source>
        <dbReference type="ARBA" id="ARBA00023136"/>
    </source>
</evidence>
<dbReference type="GO" id="GO:0016887">
    <property type="term" value="F:ATP hydrolysis activity"/>
    <property type="evidence" value="ECO:0007669"/>
    <property type="project" value="InterPro"/>
</dbReference>
<evidence type="ECO:0000313" key="8">
    <source>
        <dbReference type="EMBL" id="OQW52712.1"/>
    </source>
</evidence>
<dbReference type="Pfam" id="PF00005">
    <property type="entry name" value="ABC_tran"/>
    <property type="match status" value="1"/>
</dbReference>
<dbReference type="Gene3D" id="3.40.50.300">
    <property type="entry name" value="P-loop containing nucleotide triphosphate hydrolases"/>
    <property type="match status" value="1"/>
</dbReference>
<accession>A0A1W9HZH4</accession>
<evidence type="ECO:0000259" key="7">
    <source>
        <dbReference type="PROSITE" id="PS50893"/>
    </source>
</evidence>
<keyword evidence="2" id="KW-0547">Nucleotide-binding</keyword>
<evidence type="ECO:0000256" key="3">
    <source>
        <dbReference type="ARBA" id="ARBA00022748"/>
    </source>
</evidence>
<sequence length="200" mass="21146">MRLEVSELACVRAGRPVFAGLSFALDKGEGLLVRGANGAGKSSLLRILAGLDEAQSGKALIGEERLSARASHYVAHSDAVKPAMTVAEHLRFFSQLLGAPDNSEERLAAALAALDLAALHDTPARYLSAGQKRRLALTRLLLARRTLWLLDEPTATLDSSSLHRFETIIAAHRAEGGMVIATTHEALAIPGALSLTLAAP</sequence>
<protein>
    <recommendedName>
        <fullName evidence="7">ABC transporter domain-containing protein</fullName>
    </recommendedName>
</protein>
<keyword evidence="3" id="KW-0201">Cytochrome c-type biogenesis</keyword>
<evidence type="ECO:0000313" key="9">
    <source>
        <dbReference type="Proteomes" id="UP000192872"/>
    </source>
</evidence>
<dbReference type="STRING" id="1827387.A4S15_07835"/>
<gene>
    <name evidence="8" type="ORF">A4S15_07835</name>
</gene>
<dbReference type="NCBIfam" id="TIGR01189">
    <property type="entry name" value="ccmA"/>
    <property type="match status" value="1"/>
</dbReference>
<dbReference type="InterPro" id="IPR003593">
    <property type="entry name" value="AAA+_ATPase"/>
</dbReference>
<organism evidence="8 9">
    <name type="scientific">Candidatus Raskinella chloraquaticus</name>
    <dbReference type="NCBI Taxonomy" id="1951219"/>
    <lineage>
        <taxon>Bacteria</taxon>
        <taxon>Pseudomonadati</taxon>
        <taxon>Pseudomonadota</taxon>
        <taxon>Alphaproteobacteria</taxon>
        <taxon>Hyphomicrobiales</taxon>
        <taxon>Phreatobacteraceae</taxon>
        <taxon>Candidatus Raskinella</taxon>
    </lineage>
</organism>
<comment type="caution">
    <text evidence="8">The sequence shown here is derived from an EMBL/GenBank/DDBJ whole genome shotgun (WGS) entry which is preliminary data.</text>
</comment>
<dbReference type="RefSeq" id="WP_376800339.1">
    <property type="nucleotide sequence ID" value="NZ_DBNB01000037.1"/>
</dbReference>
<dbReference type="EMBL" id="LWDL01000012">
    <property type="protein sequence ID" value="OQW52712.1"/>
    <property type="molecule type" value="Genomic_DNA"/>
</dbReference>
<reference evidence="8 9" key="1">
    <citation type="journal article" date="2017" name="Water Res.">
        <title>Comammox in drinking water systems.</title>
        <authorList>
            <person name="Wang Y."/>
            <person name="Ma L."/>
            <person name="Mao Y."/>
            <person name="Jiang X."/>
            <person name="Xia Y."/>
            <person name="Yu K."/>
            <person name="Li B."/>
            <person name="Zhang T."/>
        </authorList>
    </citation>
    <scope>NUCLEOTIDE SEQUENCE [LARGE SCALE GENOMIC DNA]</scope>
    <source>
        <strain evidence="8">SG_bin8</strain>
    </source>
</reference>
<keyword evidence="5" id="KW-1278">Translocase</keyword>
<dbReference type="SUPFAM" id="SSF52540">
    <property type="entry name" value="P-loop containing nucleoside triphosphate hydrolases"/>
    <property type="match status" value="1"/>
</dbReference>
<dbReference type="PANTHER" id="PTHR43499">
    <property type="entry name" value="ABC TRANSPORTER I FAMILY MEMBER 1"/>
    <property type="match status" value="1"/>
</dbReference>
<dbReference type="Proteomes" id="UP000192872">
    <property type="component" value="Unassembled WGS sequence"/>
</dbReference>
<dbReference type="GO" id="GO:0022857">
    <property type="term" value="F:transmembrane transporter activity"/>
    <property type="evidence" value="ECO:0007669"/>
    <property type="project" value="InterPro"/>
</dbReference>
<keyword evidence="1" id="KW-0813">Transport</keyword>
<dbReference type="InterPro" id="IPR027417">
    <property type="entry name" value="P-loop_NTPase"/>
</dbReference>
<dbReference type="SMART" id="SM00382">
    <property type="entry name" value="AAA"/>
    <property type="match status" value="1"/>
</dbReference>
<evidence type="ECO:0000256" key="4">
    <source>
        <dbReference type="ARBA" id="ARBA00022840"/>
    </source>
</evidence>
<evidence type="ECO:0000256" key="1">
    <source>
        <dbReference type="ARBA" id="ARBA00022448"/>
    </source>
</evidence>
<dbReference type="PANTHER" id="PTHR43499:SF1">
    <property type="entry name" value="ABC TRANSPORTER I FAMILY MEMBER 1"/>
    <property type="match status" value="1"/>
</dbReference>